<sequence>MNFFTSVFSEPPGSDSHSDSVNAHPNESHGRDSDPSGTGAWELGGLWRTLSVKSESIIETYRRDLEEFGSGLKKEIEVAHGSLEAVGHIVDHLGNTVVKGTAHIISHGKDAILLNSDSDSVKNNSGTEQTSKPKRYCRFDSQVRAIQGDVSTYSEVPEDLDEFDTWKLGFSLEGKSEEMEGLLRESEAMESVYKRVVPNAVDRDTFWYRVYKFKKDEDVRARLVRRMSRQDLEEELSWDVEEEDDDDDTNGTKKLNMEEMHKSGEEKRGHKKDEYVEESKPDKVVGEMGDGNRNDAEKKVIMVEDGKDSHSPVASKHSANEEDLEWDEIEDLGRIHEKKTTPTGSPTNVYLREHLSVAQEQEEEEDLSWDIEDDYESAKA</sequence>
<gene>
    <name evidence="3" type="primary">bsdc1</name>
    <name evidence="3" type="ORF">CR513_37513</name>
</gene>
<name>A0A371FTX6_MUCPR</name>
<dbReference type="EMBL" id="QJKJ01007833">
    <property type="protein sequence ID" value="RDX81768.1"/>
    <property type="molecule type" value="Genomic_DNA"/>
</dbReference>
<dbReference type="PANTHER" id="PTHR16019:SF5">
    <property type="entry name" value="BSD DOMAIN-CONTAINING PROTEIN 1"/>
    <property type="match status" value="1"/>
</dbReference>
<dbReference type="GO" id="GO:0005737">
    <property type="term" value="C:cytoplasm"/>
    <property type="evidence" value="ECO:0007669"/>
    <property type="project" value="TreeGrafter"/>
</dbReference>
<keyword evidence="4" id="KW-1185">Reference proteome</keyword>
<feature type="domain" description="BSD" evidence="2">
    <location>
        <begin position="166"/>
        <end position="211"/>
    </location>
</feature>
<dbReference type="Proteomes" id="UP000257109">
    <property type="component" value="Unassembled WGS sequence"/>
</dbReference>
<dbReference type="InterPro" id="IPR035925">
    <property type="entry name" value="BSD_dom_sf"/>
</dbReference>
<feature type="region of interest" description="Disordered" evidence="1">
    <location>
        <begin position="233"/>
        <end position="324"/>
    </location>
</feature>
<feature type="non-terminal residue" evidence="3">
    <location>
        <position position="1"/>
    </location>
</feature>
<feature type="compositionally biased region" description="Acidic residues" evidence="1">
    <location>
        <begin position="360"/>
        <end position="380"/>
    </location>
</feature>
<dbReference type="Pfam" id="PF03909">
    <property type="entry name" value="BSD"/>
    <property type="match status" value="1"/>
</dbReference>
<dbReference type="AlphaFoldDB" id="A0A371FTX6"/>
<dbReference type="Gene3D" id="1.10.3970.10">
    <property type="entry name" value="BSD domain"/>
    <property type="match status" value="1"/>
</dbReference>
<evidence type="ECO:0000256" key="1">
    <source>
        <dbReference type="SAM" id="MobiDB-lite"/>
    </source>
</evidence>
<feature type="region of interest" description="Disordered" evidence="1">
    <location>
        <begin position="1"/>
        <end position="38"/>
    </location>
</feature>
<feature type="compositionally biased region" description="Acidic residues" evidence="1">
    <location>
        <begin position="233"/>
        <end position="249"/>
    </location>
</feature>
<dbReference type="PANTHER" id="PTHR16019">
    <property type="entry name" value="SYNAPSE-ASSOCIATED PROTEIN"/>
    <property type="match status" value="1"/>
</dbReference>
<feature type="compositionally biased region" description="Basic and acidic residues" evidence="1">
    <location>
        <begin position="255"/>
        <end position="310"/>
    </location>
</feature>
<organism evidence="3 4">
    <name type="scientific">Mucuna pruriens</name>
    <name type="common">Velvet bean</name>
    <name type="synonym">Dolichos pruriens</name>
    <dbReference type="NCBI Taxonomy" id="157652"/>
    <lineage>
        <taxon>Eukaryota</taxon>
        <taxon>Viridiplantae</taxon>
        <taxon>Streptophyta</taxon>
        <taxon>Embryophyta</taxon>
        <taxon>Tracheophyta</taxon>
        <taxon>Spermatophyta</taxon>
        <taxon>Magnoliopsida</taxon>
        <taxon>eudicotyledons</taxon>
        <taxon>Gunneridae</taxon>
        <taxon>Pentapetalae</taxon>
        <taxon>rosids</taxon>
        <taxon>fabids</taxon>
        <taxon>Fabales</taxon>
        <taxon>Fabaceae</taxon>
        <taxon>Papilionoideae</taxon>
        <taxon>50 kb inversion clade</taxon>
        <taxon>NPAAA clade</taxon>
        <taxon>indigoferoid/millettioid clade</taxon>
        <taxon>Phaseoleae</taxon>
        <taxon>Mucuna</taxon>
    </lineage>
</organism>
<evidence type="ECO:0000313" key="4">
    <source>
        <dbReference type="Proteomes" id="UP000257109"/>
    </source>
</evidence>
<dbReference type="SUPFAM" id="SSF140383">
    <property type="entry name" value="BSD domain-like"/>
    <property type="match status" value="1"/>
</dbReference>
<dbReference type="OrthoDB" id="73788at2759"/>
<evidence type="ECO:0000313" key="3">
    <source>
        <dbReference type="EMBL" id="RDX81768.1"/>
    </source>
</evidence>
<comment type="caution">
    <text evidence="3">The sequence shown here is derived from an EMBL/GenBank/DDBJ whole genome shotgun (WGS) entry which is preliminary data.</text>
</comment>
<feature type="region of interest" description="Disordered" evidence="1">
    <location>
        <begin position="358"/>
        <end position="380"/>
    </location>
</feature>
<dbReference type="SMART" id="SM00751">
    <property type="entry name" value="BSD"/>
    <property type="match status" value="1"/>
</dbReference>
<accession>A0A371FTX6</accession>
<dbReference type="InterPro" id="IPR051494">
    <property type="entry name" value="BSD_domain-containing"/>
</dbReference>
<protein>
    <submittedName>
        <fullName evidence="3">BSD domain-containing protein 1</fullName>
    </submittedName>
</protein>
<proteinExistence type="predicted"/>
<reference evidence="3" key="1">
    <citation type="submission" date="2018-05" db="EMBL/GenBank/DDBJ databases">
        <title>Draft genome of Mucuna pruriens seed.</title>
        <authorList>
            <person name="Nnadi N.E."/>
            <person name="Vos R."/>
            <person name="Hasami M.H."/>
            <person name="Devisetty U.K."/>
            <person name="Aguiy J.C."/>
        </authorList>
    </citation>
    <scope>NUCLEOTIDE SEQUENCE [LARGE SCALE GENOMIC DNA]</scope>
    <source>
        <strain evidence="3">JCA_2017</strain>
    </source>
</reference>
<dbReference type="PROSITE" id="PS50858">
    <property type="entry name" value="BSD"/>
    <property type="match status" value="1"/>
</dbReference>
<evidence type="ECO:0000259" key="2">
    <source>
        <dbReference type="PROSITE" id="PS50858"/>
    </source>
</evidence>
<dbReference type="InterPro" id="IPR005607">
    <property type="entry name" value="BSD_dom"/>
</dbReference>